<gene>
    <name evidence="2" type="primary">G</name>
</gene>
<organism evidence="2 3">
    <name type="scientific">Canary bornavirus 3</name>
    <dbReference type="NCBI Taxonomy" id="1715291"/>
    <lineage>
        <taxon>Viruses</taxon>
        <taxon>Riboviria</taxon>
        <taxon>Orthornavirae</taxon>
        <taxon>Negarnaviricota</taxon>
        <taxon>Haploviricotina</taxon>
        <taxon>Monjiviricetes</taxon>
        <taxon>Mononegavirales</taxon>
        <taxon>Bornaviridae</taxon>
        <taxon>Orthobornavirus</taxon>
        <taxon>Orthobornavirus serini</taxon>
    </lineage>
</organism>
<dbReference type="PROSITE" id="PS51257">
    <property type="entry name" value="PROKAR_LIPOPROTEIN"/>
    <property type="match status" value="1"/>
</dbReference>
<evidence type="ECO:0000256" key="1">
    <source>
        <dbReference type="SAM" id="Phobius"/>
    </source>
</evidence>
<dbReference type="RefSeq" id="YP_009041460.1">
    <property type="nucleotide sequence ID" value="NC_024296.1"/>
</dbReference>
<dbReference type="InterPro" id="IPR009344">
    <property type="entry name" value="BDV_G"/>
</dbReference>
<keyword evidence="1" id="KW-1133">Transmembrane helix</keyword>
<evidence type="ECO:0000313" key="2">
    <source>
        <dbReference type="EMBL" id="AGJ74923.1"/>
    </source>
</evidence>
<dbReference type="OrthoDB" id="1946at10239"/>
<reference evidence="2 3" key="1">
    <citation type="journal article" date="2013" name="Vet. Microbiol.">
        <title>Avian bornaviruses are widely distributed in canary birds (Serinus canaria f. domestica).</title>
        <authorList>
            <person name="Rubbenstroth D."/>
            <person name="Rinder M."/>
            <person name="Stein M."/>
            <person name="Hoper D."/>
            <person name="Kaspers B."/>
            <person name="Brosinski K."/>
            <person name="Horie M."/>
            <person name="Schmidt V."/>
            <person name="Legler M."/>
            <person name="Korbel R."/>
            <person name="Staeheli P."/>
        </authorList>
    </citation>
    <scope>NUCLEOTIDE SEQUENCE [LARGE SCALE GENOMIC DNA]</scope>
    <source>
        <strain evidence="2">VS-4424</strain>
    </source>
</reference>
<feature type="transmembrane region" description="Helical" evidence="1">
    <location>
        <begin position="479"/>
        <end position="500"/>
    </location>
</feature>
<sequence length="511" mass="58274">MRSRASTQSMLPSTFFLIGCGTLVLVRLHLISAPQALKCNTDSTPALIDLEIRRLCHNKTEDVVPCEVRYRNHTTTELSAVHISCYKYHCKTYWGFFGSYSADRLINRYLGSASSCINTSSEDPFKCTWHYCCSARVTEICRCSISNVTVAVKSFPPFMYCSFSDCSTVSESELRLGRANLSDGSYLLFDQYNISSDIINGTFNGTILCNSTSKVVSFDEFRRSYPLKNWTYTSETLNVTCNGTYFSNCSGKTRKKRDTPQIEYLVHKLRPTLRDAWEDCEILQSLLLGVFANGMASSSRFLREWLNHSDIVGYVVNGIGVVWQCNRVNITFLPWNESTYYPPVKAESKLYYLNEEGRLQTSTPEARPGLKRIFFHERFYLGTVGSGLRPKRVKYNRSSHDYHLNEFEWSLNVTPVVNIIVGHETNPINHAYGTQSDLLPYTRSTNLTSTDTGSGWVHIGLPSFAFINPLGWIRDILSWAAWLGGILYLITLCISLPALFMRRRRLGRWRE</sequence>
<proteinExistence type="predicted"/>
<evidence type="ECO:0000313" key="3">
    <source>
        <dbReference type="Proteomes" id="UP000203892"/>
    </source>
</evidence>
<dbReference type="EMBL" id="KC595273">
    <property type="protein sequence ID" value="AGJ74923.1"/>
    <property type="molecule type" value="Viral_cRNA"/>
</dbReference>
<keyword evidence="1" id="KW-0472">Membrane</keyword>
<dbReference type="Proteomes" id="UP000203892">
    <property type="component" value="Segment"/>
</dbReference>
<name>M9V8Q8_9MONO</name>
<protein>
    <submittedName>
        <fullName evidence="2">Glycoprotein</fullName>
    </submittedName>
</protein>
<dbReference type="GeneID" id="19593509"/>
<keyword evidence="1" id="KW-0812">Transmembrane</keyword>
<accession>M9V8Q8</accession>
<dbReference type="Pfam" id="PF06208">
    <property type="entry name" value="BDV_G"/>
    <property type="match status" value="1"/>
</dbReference>
<dbReference type="KEGG" id="vg:19593509"/>